<feature type="transmembrane region" description="Helical" evidence="6">
    <location>
        <begin position="150"/>
        <end position="174"/>
    </location>
</feature>
<comment type="similarity">
    <text evidence="2 6">Belongs to the drug/metabolite transporter (DMT) superfamily. Plant drug/metabolite exporter (P-DME) (TC 2.A.7.4) family.</text>
</comment>
<dbReference type="Proteomes" id="UP000428333">
    <property type="component" value="Linkage Group LG11"/>
</dbReference>
<dbReference type="InterPro" id="IPR000620">
    <property type="entry name" value="EamA_dom"/>
</dbReference>
<keyword evidence="9" id="KW-1185">Reference proteome</keyword>
<comment type="caution">
    <text evidence="8">The sequence shown here is derived from an EMBL/GenBank/DDBJ whole genome shotgun (WGS) entry which is preliminary data.</text>
</comment>
<feature type="transmembrane region" description="Helical" evidence="6">
    <location>
        <begin position="55"/>
        <end position="76"/>
    </location>
</feature>
<evidence type="ECO:0000256" key="1">
    <source>
        <dbReference type="ARBA" id="ARBA00004141"/>
    </source>
</evidence>
<keyword evidence="4 6" id="KW-1133">Transmembrane helix</keyword>
<protein>
    <recommendedName>
        <fullName evidence="6">WAT1-related protein</fullName>
    </recommendedName>
</protein>
<dbReference type="InterPro" id="IPR030184">
    <property type="entry name" value="WAT1-related"/>
</dbReference>
<feature type="transmembrane region" description="Helical" evidence="6">
    <location>
        <begin position="290"/>
        <end position="309"/>
    </location>
</feature>
<feature type="domain" description="EamA" evidence="7">
    <location>
        <begin position="29"/>
        <end position="166"/>
    </location>
</feature>
<dbReference type="SUPFAM" id="SSF103481">
    <property type="entry name" value="Multidrug resistance efflux transporter EmrE"/>
    <property type="match status" value="2"/>
</dbReference>
<dbReference type="GO" id="GO:0022857">
    <property type="term" value="F:transmembrane transporter activity"/>
    <property type="evidence" value="ECO:0007669"/>
    <property type="project" value="InterPro"/>
</dbReference>
<proteinExistence type="inferred from homology"/>
<gene>
    <name evidence="8" type="ORF">C3L33_18940</name>
</gene>
<dbReference type="InterPro" id="IPR037185">
    <property type="entry name" value="EmrE-like"/>
</dbReference>
<feature type="domain" description="EamA" evidence="7">
    <location>
        <begin position="209"/>
        <end position="334"/>
    </location>
</feature>
<dbReference type="Pfam" id="PF00892">
    <property type="entry name" value="EamA"/>
    <property type="match status" value="2"/>
</dbReference>
<feature type="non-terminal residue" evidence="8">
    <location>
        <position position="1"/>
    </location>
</feature>
<feature type="transmembrane region" description="Helical" evidence="6">
    <location>
        <begin position="117"/>
        <end position="138"/>
    </location>
</feature>
<evidence type="ECO:0000256" key="2">
    <source>
        <dbReference type="ARBA" id="ARBA00007635"/>
    </source>
</evidence>
<keyword evidence="5 6" id="KW-0472">Membrane</keyword>
<evidence type="ECO:0000256" key="5">
    <source>
        <dbReference type="ARBA" id="ARBA00023136"/>
    </source>
</evidence>
<accession>A0A6A4KNR6</accession>
<feature type="transmembrane region" description="Helical" evidence="6">
    <location>
        <begin position="194"/>
        <end position="215"/>
    </location>
</feature>
<evidence type="ECO:0000313" key="9">
    <source>
        <dbReference type="Proteomes" id="UP000428333"/>
    </source>
</evidence>
<feature type="transmembrane region" description="Helical" evidence="6">
    <location>
        <begin position="88"/>
        <end position="105"/>
    </location>
</feature>
<organism evidence="8 9">
    <name type="scientific">Rhododendron williamsianum</name>
    <dbReference type="NCBI Taxonomy" id="262921"/>
    <lineage>
        <taxon>Eukaryota</taxon>
        <taxon>Viridiplantae</taxon>
        <taxon>Streptophyta</taxon>
        <taxon>Embryophyta</taxon>
        <taxon>Tracheophyta</taxon>
        <taxon>Spermatophyta</taxon>
        <taxon>Magnoliopsida</taxon>
        <taxon>eudicotyledons</taxon>
        <taxon>Gunneridae</taxon>
        <taxon>Pentapetalae</taxon>
        <taxon>asterids</taxon>
        <taxon>Ericales</taxon>
        <taxon>Ericaceae</taxon>
        <taxon>Ericoideae</taxon>
        <taxon>Rhodoreae</taxon>
        <taxon>Rhododendron</taxon>
    </lineage>
</organism>
<evidence type="ECO:0000259" key="7">
    <source>
        <dbReference type="Pfam" id="PF00892"/>
    </source>
</evidence>
<dbReference type="EMBL" id="QEFC01003191">
    <property type="protein sequence ID" value="KAE9449173.1"/>
    <property type="molecule type" value="Genomic_DNA"/>
</dbReference>
<dbReference type="GO" id="GO:0016020">
    <property type="term" value="C:membrane"/>
    <property type="evidence" value="ECO:0007669"/>
    <property type="project" value="UniProtKB-SubCell"/>
</dbReference>
<feature type="transmembrane region" description="Helical" evidence="6">
    <location>
        <begin position="227"/>
        <end position="249"/>
    </location>
</feature>
<dbReference type="AlphaFoldDB" id="A0A6A4KNR6"/>
<feature type="transmembrane region" description="Helical" evidence="6">
    <location>
        <begin position="261"/>
        <end position="283"/>
    </location>
</feature>
<evidence type="ECO:0000313" key="8">
    <source>
        <dbReference type="EMBL" id="KAE9449173.1"/>
    </source>
</evidence>
<keyword evidence="3 6" id="KW-0812">Transmembrane</keyword>
<feature type="transmembrane region" description="Helical" evidence="6">
    <location>
        <begin position="21"/>
        <end position="43"/>
    </location>
</feature>
<name>A0A6A4KNR6_9ERIC</name>
<evidence type="ECO:0000256" key="6">
    <source>
        <dbReference type="RuleBase" id="RU363077"/>
    </source>
</evidence>
<feature type="transmembrane region" description="Helical" evidence="6">
    <location>
        <begin position="315"/>
        <end position="334"/>
    </location>
</feature>
<reference evidence="8 9" key="1">
    <citation type="journal article" date="2019" name="Genome Biol. Evol.">
        <title>The Rhododendron genome and chromosomal organization provide insight into shared whole-genome duplications across the heath family (Ericaceae).</title>
        <authorList>
            <person name="Soza V.L."/>
            <person name="Lindsley D."/>
            <person name="Waalkes A."/>
            <person name="Ramage E."/>
            <person name="Patwardhan R.P."/>
            <person name="Burton J.N."/>
            <person name="Adey A."/>
            <person name="Kumar A."/>
            <person name="Qiu R."/>
            <person name="Shendure J."/>
            <person name="Hall B."/>
        </authorList>
    </citation>
    <scope>NUCLEOTIDE SEQUENCE [LARGE SCALE GENOMIC DNA]</scope>
    <source>
        <strain evidence="8">RSF 1966-606</strain>
    </source>
</reference>
<dbReference type="PANTHER" id="PTHR31218">
    <property type="entry name" value="WAT1-RELATED PROTEIN"/>
    <property type="match status" value="1"/>
</dbReference>
<evidence type="ECO:0000256" key="3">
    <source>
        <dbReference type="ARBA" id="ARBA00022692"/>
    </source>
</evidence>
<dbReference type="OrthoDB" id="1727045at2759"/>
<evidence type="ECO:0000256" key="4">
    <source>
        <dbReference type="ARBA" id="ARBA00022989"/>
    </source>
</evidence>
<sequence>MTMKGKKREGEMTMKGKYLESEVLPFLVMVIVEITNVGTSILFKSATKKGMSYLVFMVYSYAVSSLFFMPMAFLFHRKTDLPPFSRNIFGRIFGLALLGFASQMLGYKGIDISDPTLGSAISNLTPAFTFALAVVFRMENISIRSASTQAKVIGTIVSISGALIVVLYAGPPLLTPSSPSVLPNQAMIGSPQSGWVLGGSLLAVDYSLVAVWYIFQARTARKYPAEFVLVFIYNVCLTFISAPVCLFLEPNSHRWELRADIALVAVLYAGVIGASGIVVHTWGLRVKGPVYVASFRPLSIAIAAVMGVIFLGDSLYLGCVIGAIVISVGFYVVMWGKVKEDMIEDSGACSLESPRPENVPLLK</sequence>
<comment type="subcellular location">
    <subcellularLocation>
        <location evidence="1 6">Membrane</location>
        <topology evidence="1 6">Multi-pass membrane protein</topology>
    </subcellularLocation>
</comment>